<dbReference type="SUPFAM" id="SSF117396">
    <property type="entry name" value="TM1631-like"/>
    <property type="match status" value="1"/>
</dbReference>
<dbReference type="Gene3D" id="3.20.20.410">
    <property type="entry name" value="Protein of unknown function UPF0759"/>
    <property type="match status" value="1"/>
</dbReference>
<dbReference type="Proteomes" id="UP001628078">
    <property type="component" value="Unassembled WGS sequence"/>
</dbReference>
<name>A0ABQ5JNK2_9LACO</name>
<evidence type="ECO:0000313" key="1">
    <source>
        <dbReference type="EMBL" id="GKT05800.1"/>
    </source>
</evidence>
<dbReference type="PANTHER" id="PTHR30348">
    <property type="entry name" value="UNCHARACTERIZED PROTEIN YECE"/>
    <property type="match status" value="1"/>
</dbReference>
<evidence type="ECO:0008006" key="3">
    <source>
        <dbReference type="Google" id="ProtNLM"/>
    </source>
</evidence>
<reference evidence="1 2" key="1">
    <citation type="submission" date="2022-03" db="EMBL/GenBank/DDBJ databases">
        <title>Draft genome sequence of Furfurilactobacillus curtus JCM 31185.</title>
        <authorList>
            <person name="Suzuki S."/>
            <person name="Endo A."/>
            <person name="Kajikawa A."/>
        </authorList>
    </citation>
    <scope>NUCLEOTIDE SEQUENCE [LARGE SCALE GENOMIC DNA]</scope>
    <source>
        <strain evidence="1 2">JCM 31185</strain>
    </source>
</reference>
<dbReference type="InterPro" id="IPR002763">
    <property type="entry name" value="DUF72"/>
</dbReference>
<dbReference type="InterPro" id="IPR036520">
    <property type="entry name" value="UPF0759_sf"/>
</dbReference>
<proteinExistence type="predicted"/>
<protein>
    <recommendedName>
        <fullName evidence="3">DUF72 domain-containing protein</fullName>
    </recommendedName>
</protein>
<dbReference type="Pfam" id="PF01904">
    <property type="entry name" value="DUF72"/>
    <property type="match status" value="1"/>
</dbReference>
<sequence>MISIGLSTWTRHPHLIHDEQREVRFDEYAGVFPLVELDTSFYGVPAPSAIKKWVRQAPDGFKYILKAHSTMTHHDDGHTPVSERERMATFKAFKMAIKPLVTSGKLAMVLFQFPPFFTRTLEHIRYLREVRIQMADLPVGIEFRDPSWYEGGLSEDVFNYLKSLNLTYVIADEPFDGNAGVPFTPIVTTPTAAYFRLHGQNRRGWLQREGSWEHERTNYHYSAKEIQTLGQAISNVAKQVEQTYVIFNNNGHRDAAANAEMLRDELDLHFTGLGPTQIELF</sequence>
<gene>
    <name evidence="1" type="ORF">JCM31185_10880</name>
</gene>
<dbReference type="PANTHER" id="PTHR30348:SF13">
    <property type="entry name" value="UPF0759 PROTEIN YUNF"/>
    <property type="match status" value="1"/>
</dbReference>
<comment type="caution">
    <text evidence="1">The sequence shown here is derived from an EMBL/GenBank/DDBJ whole genome shotgun (WGS) entry which is preliminary data.</text>
</comment>
<accession>A0ABQ5JNK2</accession>
<keyword evidence="2" id="KW-1185">Reference proteome</keyword>
<organism evidence="1 2">
    <name type="scientific">Furfurilactobacillus curtus</name>
    <dbReference type="NCBI Taxonomy" id="1746200"/>
    <lineage>
        <taxon>Bacteria</taxon>
        <taxon>Bacillati</taxon>
        <taxon>Bacillota</taxon>
        <taxon>Bacilli</taxon>
        <taxon>Lactobacillales</taxon>
        <taxon>Lactobacillaceae</taxon>
        <taxon>Furfurilactobacillus</taxon>
    </lineage>
</organism>
<dbReference type="EMBL" id="BQXO01000002">
    <property type="protein sequence ID" value="GKT05800.1"/>
    <property type="molecule type" value="Genomic_DNA"/>
</dbReference>
<dbReference type="RefSeq" id="WP_407883341.1">
    <property type="nucleotide sequence ID" value="NZ_BQXO01000002.1"/>
</dbReference>
<evidence type="ECO:0000313" key="2">
    <source>
        <dbReference type="Proteomes" id="UP001628078"/>
    </source>
</evidence>